<dbReference type="GO" id="GO:0003677">
    <property type="term" value="F:DNA binding"/>
    <property type="evidence" value="ECO:0007669"/>
    <property type="project" value="InterPro"/>
</dbReference>
<dbReference type="EMBL" id="VLLG01000003">
    <property type="protein sequence ID" value="TWI87756.1"/>
    <property type="molecule type" value="Genomic_DNA"/>
</dbReference>
<comment type="caution">
    <text evidence="2">The sequence shown here is derived from an EMBL/GenBank/DDBJ whole genome shotgun (WGS) entry which is preliminary data.</text>
</comment>
<protein>
    <submittedName>
        <fullName evidence="2">Excisionase family DNA binding protein</fullName>
    </submittedName>
</protein>
<dbReference type="AlphaFoldDB" id="A0A562T3W4"/>
<dbReference type="RefSeq" id="WP_145712143.1">
    <property type="nucleotide sequence ID" value="NZ_BAAAFY010000001.1"/>
</dbReference>
<dbReference type="InterPro" id="IPR041657">
    <property type="entry name" value="HTH_17"/>
</dbReference>
<reference evidence="2 3" key="1">
    <citation type="journal article" date="2013" name="Stand. Genomic Sci.">
        <title>Genomic Encyclopedia of Type Strains, Phase I: The one thousand microbial genomes (KMG-I) project.</title>
        <authorList>
            <person name="Kyrpides N.C."/>
            <person name="Woyke T."/>
            <person name="Eisen J.A."/>
            <person name="Garrity G."/>
            <person name="Lilburn T.G."/>
            <person name="Beck B.J."/>
            <person name="Whitman W.B."/>
            <person name="Hugenholtz P."/>
            <person name="Klenk H.P."/>
        </authorList>
    </citation>
    <scope>NUCLEOTIDE SEQUENCE [LARGE SCALE GENOMIC DNA]</scope>
    <source>
        <strain evidence="2 3">DSM 13484</strain>
    </source>
</reference>
<name>A0A562T3W4_CHIJA</name>
<organism evidence="2 3">
    <name type="scientific">Chitinophaga japonensis</name>
    <name type="common">Flexibacter japonensis</name>
    <dbReference type="NCBI Taxonomy" id="104662"/>
    <lineage>
        <taxon>Bacteria</taxon>
        <taxon>Pseudomonadati</taxon>
        <taxon>Bacteroidota</taxon>
        <taxon>Chitinophagia</taxon>
        <taxon>Chitinophagales</taxon>
        <taxon>Chitinophagaceae</taxon>
        <taxon>Chitinophaga</taxon>
    </lineage>
</organism>
<gene>
    <name evidence="2" type="ORF">LX66_1826</name>
</gene>
<accession>A0A562T3W4</accession>
<dbReference type="Pfam" id="PF12728">
    <property type="entry name" value="HTH_17"/>
    <property type="match status" value="1"/>
</dbReference>
<dbReference type="InterPro" id="IPR010093">
    <property type="entry name" value="SinI_DNA-bd"/>
</dbReference>
<evidence type="ECO:0000313" key="3">
    <source>
        <dbReference type="Proteomes" id="UP000316778"/>
    </source>
</evidence>
<proteinExistence type="predicted"/>
<evidence type="ECO:0000313" key="2">
    <source>
        <dbReference type="EMBL" id="TWI87756.1"/>
    </source>
</evidence>
<dbReference type="OrthoDB" id="1003442at2"/>
<sequence length="323" mass="37671">MSSNILVDRICEYCGRTFQAKTTVTRYCSHTCNKRGYKAIKRGEKIQVIKKEVEAVKSKPIESILSKPVLNVNEAAMLINFTKQGINKMIRSGRLKARNFGIRQTRIRREDLDALFELPEGIVPLGQKKIEEEQSWPYQTSECYTIIEVLDRYDITPPTLQKILAENNVRKQRDGRNVLVPRMVVDELLKDFHPKEDIGMAPDQLVPLNPLDCYTIRQVEQLIGRSATSVYYGIVKRGIRKERIGKEVYVPRVDVDKWRAELLREMEIEEKYSLDELSKLMKRSRTNIDEILRKHGVEKIRGKKKVYVAKRDVDHLIPLYKIR</sequence>
<keyword evidence="3" id="KW-1185">Reference proteome</keyword>
<feature type="domain" description="Helix-turn-helix" evidence="1">
    <location>
        <begin position="69"/>
        <end position="117"/>
    </location>
</feature>
<dbReference type="Proteomes" id="UP000316778">
    <property type="component" value="Unassembled WGS sequence"/>
</dbReference>
<evidence type="ECO:0000259" key="1">
    <source>
        <dbReference type="Pfam" id="PF12728"/>
    </source>
</evidence>
<dbReference type="NCBIfam" id="TIGR01764">
    <property type="entry name" value="excise"/>
    <property type="match status" value="1"/>
</dbReference>